<organism evidence="1 2">
    <name type="scientific">Leuconostoc carnosum</name>
    <dbReference type="NCBI Taxonomy" id="1252"/>
    <lineage>
        <taxon>Bacteria</taxon>
        <taxon>Bacillati</taxon>
        <taxon>Bacillota</taxon>
        <taxon>Bacilli</taxon>
        <taxon>Lactobacillales</taxon>
        <taxon>Lactobacillaceae</taxon>
        <taxon>Leuconostoc</taxon>
    </lineage>
</organism>
<dbReference type="Pfam" id="PF15432">
    <property type="entry name" value="Sec-ASP3"/>
    <property type="match status" value="1"/>
</dbReference>
<protein>
    <submittedName>
        <fullName evidence="1">Accessory Sec system protein Asp3</fullName>
    </submittedName>
</protein>
<dbReference type="OMA" id="YAALYYQ"/>
<dbReference type="Proteomes" id="UP000321332">
    <property type="component" value="Chromosome"/>
</dbReference>
<proteinExistence type="predicted"/>
<dbReference type="GeneID" id="61187066"/>
<reference evidence="1 2" key="1">
    <citation type="submission" date="2019-06" db="EMBL/GenBank/DDBJ databases">
        <title>Genome analyses of bacteria isolated from kimchi.</title>
        <authorList>
            <person name="Lee S."/>
            <person name="Ahn S."/>
            <person name="Roh S."/>
        </authorList>
    </citation>
    <scope>NUCLEOTIDE SEQUENCE [LARGE SCALE GENOMIC DNA]</scope>
    <source>
        <strain evidence="1 2">CBA3620</strain>
    </source>
</reference>
<accession>A0AAE6IKB6</accession>
<dbReference type="NCBIfam" id="TIGR03711">
    <property type="entry name" value="acc_sec_asp3"/>
    <property type="match status" value="1"/>
</dbReference>
<dbReference type="RefSeq" id="WP_014973560.1">
    <property type="nucleotide sequence ID" value="NZ_CP042374.1"/>
</dbReference>
<dbReference type="EMBL" id="CP042374">
    <property type="protein sequence ID" value="QEA33494.1"/>
    <property type="molecule type" value="Genomic_DNA"/>
</dbReference>
<sequence>MQYHMYWTPQTQLHQLQGATVDFKSVNDVYYEHYFLPSGQIIATWHSQQYYVGEKRISDLPRLLKGQTYTIARHIDNSERMFAYLVVTFFDKDHQPLLTNSQNSDEVTITVPNEYAFYTIDLVSAGNGSFVFHDFVIRPHKKGILRDDDETLAPRLYSYLQQPKKIMTKTLRVIFSEPERYVTDYMSDWVKLTHQAVQYIASSEIDAGFYRANENAIMTAIKKARKQAHAHQVEFIGYGPISSYAALYYQSQFKGSFAVISEDVDLAPTPTLAITRSVEGVNYLRNPMMPNDTVKLLIKQPQAERLATLDYDTPTPEELQRQNELKAMQSKNKPLRNFFKKDSHN</sequence>
<evidence type="ECO:0000313" key="1">
    <source>
        <dbReference type="EMBL" id="QEA33494.1"/>
    </source>
</evidence>
<gene>
    <name evidence="1" type="primary">asp3</name>
    <name evidence="1" type="ORF">FGL89_04850</name>
</gene>
<dbReference type="AlphaFoldDB" id="A0AAE6IKB6"/>
<evidence type="ECO:0000313" key="2">
    <source>
        <dbReference type="Proteomes" id="UP000321332"/>
    </source>
</evidence>
<dbReference type="GO" id="GO:0015031">
    <property type="term" value="P:protein transport"/>
    <property type="evidence" value="ECO:0007669"/>
    <property type="project" value="InterPro"/>
</dbReference>
<name>A0AAE6IKB6_LEUCA</name>
<dbReference type="InterPro" id="IPR022259">
    <property type="entry name" value="Acessory_Sec_prot_Asp3"/>
</dbReference>